<gene>
    <name evidence="3" type="ORF">ACFQE0_18030</name>
</gene>
<organism evidence="3 4">
    <name type="scientific">Methylobacterium komagatae</name>
    <dbReference type="NCBI Taxonomy" id="374425"/>
    <lineage>
        <taxon>Bacteria</taxon>
        <taxon>Pseudomonadati</taxon>
        <taxon>Pseudomonadota</taxon>
        <taxon>Alphaproteobacteria</taxon>
        <taxon>Hyphomicrobiales</taxon>
        <taxon>Methylobacteriaceae</taxon>
        <taxon>Methylobacterium</taxon>
    </lineage>
</organism>
<evidence type="ECO:0000259" key="2">
    <source>
        <dbReference type="Pfam" id="PF04248"/>
    </source>
</evidence>
<dbReference type="InterPro" id="IPR007361">
    <property type="entry name" value="DUF427"/>
</dbReference>
<dbReference type="Pfam" id="PF04248">
    <property type="entry name" value="NTP_transf_9"/>
    <property type="match status" value="1"/>
</dbReference>
<dbReference type="Gene3D" id="2.170.150.40">
    <property type="entry name" value="Domain of unknown function (DUF427)"/>
    <property type="match status" value="1"/>
</dbReference>
<dbReference type="PANTHER" id="PTHR43058">
    <property type="entry name" value="SLR0655 PROTEIN"/>
    <property type="match status" value="1"/>
</dbReference>
<dbReference type="Proteomes" id="UP001596292">
    <property type="component" value="Unassembled WGS sequence"/>
</dbReference>
<keyword evidence="4" id="KW-1185">Reference proteome</keyword>
<accession>A0ABW2BMK4</accession>
<dbReference type="PANTHER" id="PTHR43058:SF1">
    <property type="entry name" value="DUF427 DOMAIN-CONTAINING PROTEIN"/>
    <property type="match status" value="1"/>
</dbReference>
<dbReference type="InterPro" id="IPR038694">
    <property type="entry name" value="DUF427_sf"/>
</dbReference>
<evidence type="ECO:0000313" key="4">
    <source>
        <dbReference type="Proteomes" id="UP001596292"/>
    </source>
</evidence>
<dbReference type="RefSeq" id="WP_378972131.1">
    <property type="nucleotide sequence ID" value="NZ_JBHSWN010000001.1"/>
</dbReference>
<feature type="region of interest" description="Disordered" evidence="1">
    <location>
        <begin position="1"/>
        <end position="23"/>
    </location>
</feature>
<dbReference type="EMBL" id="JBHSWN010000001">
    <property type="protein sequence ID" value="MFC6791350.1"/>
    <property type="molecule type" value="Genomic_DNA"/>
</dbReference>
<name>A0ABW2BMK4_9HYPH</name>
<sequence length="167" mass="18183">MVFKRPIPDPTGPGQESVWDYPRPPRLEPVRERLLIVFDGMPIADTVNGYRVLETSHPPTYYIPPGDIAPGSLARIASGSFCEWKGRAVHYDVIGPTRRAPQAAWAYPSPTPEFGPIAGHVAFYAGPMESCHVGDERVTPQPGGFYGGWITPRIVGPFKGGPGSQGW</sequence>
<comment type="caution">
    <text evidence="3">The sequence shown here is derived from an EMBL/GenBank/DDBJ whole genome shotgun (WGS) entry which is preliminary data.</text>
</comment>
<proteinExistence type="predicted"/>
<feature type="domain" description="DUF427" evidence="2">
    <location>
        <begin position="36"/>
        <end position="125"/>
    </location>
</feature>
<protein>
    <submittedName>
        <fullName evidence="3">DUF427 domain-containing protein</fullName>
    </submittedName>
</protein>
<evidence type="ECO:0000256" key="1">
    <source>
        <dbReference type="SAM" id="MobiDB-lite"/>
    </source>
</evidence>
<reference evidence="4" key="1">
    <citation type="journal article" date="2019" name="Int. J. Syst. Evol. Microbiol.">
        <title>The Global Catalogue of Microorganisms (GCM) 10K type strain sequencing project: providing services to taxonomists for standard genome sequencing and annotation.</title>
        <authorList>
            <consortium name="The Broad Institute Genomics Platform"/>
            <consortium name="The Broad Institute Genome Sequencing Center for Infectious Disease"/>
            <person name="Wu L."/>
            <person name="Ma J."/>
        </authorList>
    </citation>
    <scope>NUCLEOTIDE SEQUENCE [LARGE SCALE GENOMIC DNA]</scope>
    <source>
        <strain evidence="4">CCUG 48316</strain>
    </source>
</reference>
<evidence type="ECO:0000313" key="3">
    <source>
        <dbReference type="EMBL" id="MFC6791350.1"/>
    </source>
</evidence>